<sequence length="322" mass="34361">MENKTSTLSYLPVGMFGGVMGLTGLSVAWRLAHQHFGAPAWIGQTIGAAAIAAFVALMVAYGIKAFAGWDAVKAEFNHPIASNLFGTPMISLLLMPFLLSEYSLPLARLSWVLGAVGMTALAWVIVMRWMTVRQAANHVAPAWIVPVVGMLDVPLAVPQLQWQGLHEVMVFGLAVGLFFAVPLFTLIFQRLAMEEPLAAPLQPSLLILVAPFSVGFSAYVTTTGNIDLFAEVLYMLMVFVLAVLLGRLRHLPHCSPFRVSWWAASFPLAASAGAAIRYADHAPSALTNGIALVILAVASVTIVVFLAQTLAGVAKGQLKALA</sequence>
<feature type="transmembrane region" description="Helical" evidence="5">
    <location>
        <begin position="109"/>
        <end position="127"/>
    </location>
</feature>
<evidence type="ECO:0000256" key="1">
    <source>
        <dbReference type="ARBA" id="ARBA00004141"/>
    </source>
</evidence>
<protein>
    <submittedName>
        <fullName evidence="6">C4-dicarboxylate ABC transporter</fullName>
    </submittedName>
</protein>
<dbReference type="OrthoDB" id="309023at2"/>
<comment type="caution">
    <text evidence="6">The sequence shown here is derived from an EMBL/GenBank/DDBJ whole genome shotgun (WGS) entry which is preliminary data.</text>
</comment>
<evidence type="ECO:0000313" key="6">
    <source>
        <dbReference type="EMBL" id="TFW19577.1"/>
    </source>
</evidence>
<feature type="transmembrane region" description="Helical" evidence="5">
    <location>
        <begin position="285"/>
        <end position="307"/>
    </location>
</feature>
<comment type="subcellular location">
    <subcellularLocation>
        <location evidence="1">Membrane</location>
        <topology evidence="1">Multi-pass membrane protein</topology>
    </subcellularLocation>
</comment>
<dbReference type="InterPro" id="IPR052951">
    <property type="entry name" value="Tellurite_res_ion_channel"/>
</dbReference>
<keyword evidence="4 5" id="KW-0472">Membrane</keyword>
<keyword evidence="3 5" id="KW-1133">Transmembrane helix</keyword>
<dbReference type="Pfam" id="PF03595">
    <property type="entry name" value="SLAC1"/>
    <property type="match status" value="1"/>
</dbReference>
<dbReference type="GO" id="GO:0005886">
    <property type="term" value="C:plasma membrane"/>
    <property type="evidence" value="ECO:0007669"/>
    <property type="project" value="TreeGrafter"/>
</dbReference>
<dbReference type="Proteomes" id="UP000297729">
    <property type="component" value="Unassembled WGS sequence"/>
</dbReference>
<feature type="transmembrane region" description="Helical" evidence="5">
    <location>
        <begin position="41"/>
        <end position="63"/>
    </location>
</feature>
<keyword evidence="2 5" id="KW-0812">Transmembrane</keyword>
<evidence type="ECO:0000256" key="2">
    <source>
        <dbReference type="ARBA" id="ARBA00022692"/>
    </source>
</evidence>
<organism evidence="6 7">
    <name type="scientific">Duganella callida</name>
    <dbReference type="NCBI Taxonomy" id="2561932"/>
    <lineage>
        <taxon>Bacteria</taxon>
        <taxon>Pseudomonadati</taxon>
        <taxon>Pseudomonadota</taxon>
        <taxon>Betaproteobacteria</taxon>
        <taxon>Burkholderiales</taxon>
        <taxon>Oxalobacteraceae</taxon>
        <taxon>Telluria group</taxon>
        <taxon>Duganella</taxon>
    </lineage>
</organism>
<evidence type="ECO:0000256" key="3">
    <source>
        <dbReference type="ARBA" id="ARBA00022989"/>
    </source>
</evidence>
<evidence type="ECO:0000313" key="7">
    <source>
        <dbReference type="Proteomes" id="UP000297729"/>
    </source>
</evidence>
<feature type="transmembrane region" description="Helical" evidence="5">
    <location>
        <begin position="139"/>
        <end position="157"/>
    </location>
</feature>
<dbReference type="GO" id="GO:0046583">
    <property type="term" value="F:monoatomic cation efflux transmembrane transporter activity"/>
    <property type="evidence" value="ECO:0007669"/>
    <property type="project" value="TreeGrafter"/>
</dbReference>
<dbReference type="Gene3D" id="1.50.10.150">
    <property type="entry name" value="Voltage-dependent anion channel"/>
    <property type="match status" value="1"/>
</dbReference>
<feature type="transmembrane region" description="Helical" evidence="5">
    <location>
        <begin position="7"/>
        <end position="29"/>
    </location>
</feature>
<dbReference type="PANTHER" id="PTHR37955:SF1">
    <property type="entry name" value="DEP DOMAIN-CONTAINING PROTEIN"/>
    <property type="match status" value="1"/>
</dbReference>
<dbReference type="InterPro" id="IPR004695">
    <property type="entry name" value="SLAC1/Mae1/Ssu1/TehA"/>
</dbReference>
<feature type="transmembrane region" description="Helical" evidence="5">
    <location>
        <begin position="228"/>
        <end position="247"/>
    </location>
</feature>
<dbReference type="InterPro" id="IPR038665">
    <property type="entry name" value="Voltage-dep_anion_channel_sf"/>
</dbReference>
<feature type="transmembrane region" description="Helical" evidence="5">
    <location>
        <begin position="204"/>
        <end position="222"/>
    </location>
</feature>
<dbReference type="RefSeq" id="WP_135202551.1">
    <property type="nucleotide sequence ID" value="NZ_SPVG01000166.1"/>
</dbReference>
<gene>
    <name evidence="6" type="ORF">E4L98_15995</name>
</gene>
<dbReference type="PANTHER" id="PTHR37955">
    <property type="entry name" value="TELLURITE RESISTANCE PROTEIN TEHA"/>
    <property type="match status" value="1"/>
</dbReference>
<dbReference type="AlphaFoldDB" id="A0A4Y9SFD6"/>
<proteinExistence type="predicted"/>
<evidence type="ECO:0000256" key="5">
    <source>
        <dbReference type="SAM" id="Phobius"/>
    </source>
</evidence>
<reference evidence="6 7" key="1">
    <citation type="submission" date="2019-03" db="EMBL/GenBank/DDBJ databases">
        <title>Draft Genome Sequence of Duganella callidus sp. nov., a Novel Duganella Species Isolated from Cultivated Soil.</title>
        <authorList>
            <person name="Raths R."/>
            <person name="Peta V."/>
            <person name="Bucking H."/>
        </authorList>
    </citation>
    <scope>NUCLEOTIDE SEQUENCE [LARGE SCALE GENOMIC DNA]</scope>
    <source>
        <strain evidence="6 7">DN04</strain>
    </source>
</reference>
<keyword evidence="7" id="KW-1185">Reference proteome</keyword>
<dbReference type="CDD" id="cd09323">
    <property type="entry name" value="TDT_SLAC1_like"/>
    <property type="match status" value="1"/>
</dbReference>
<feature type="transmembrane region" description="Helical" evidence="5">
    <location>
        <begin position="169"/>
        <end position="192"/>
    </location>
</feature>
<name>A0A4Y9SFD6_9BURK</name>
<accession>A0A4Y9SFD6</accession>
<feature type="transmembrane region" description="Helical" evidence="5">
    <location>
        <begin position="84"/>
        <end position="103"/>
    </location>
</feature>
<feature type="transmembrane region" description="Helical" evidence="5">
    <location>
        <begin position="259"/>
        <end position="279"/>
    </location>
</feature>
<evidence type="ECO:0000256" key="4">
    <source>
        <dbReference type="ARBA" id="ARBA00023136"/>
    </source>
</evidence>
<dbReference type="EMBL" id="SPVG01000166">
    <property type="protein sequence ID" value="TFW19577.1"/>
    <property type="molecule type" value="Genomic_DNA"/>
</dbReference>